<dbReference type="InterPro" id="IPR013222">
    <property type="entry name" value="Glyco_hyd_98_carb-bd"/>
</dbReference>
<evidence type="ECO:0000256" key="1">
    <source>
        <dbReference type="SAM" id="MobiDB-lite"/>
    </source>
</evidence>
<dbReference type="InterPro" id="IPR008979">
    <property type="entry name" value="Galactose-bd-like_sf"/>
</dbReference>
<gene>
    <name evidence="4" type="ORF">CLV92_10132</name>
</gene>
<dbReference type="Pfam" id="PF08305">
    <property type="entry name" value="NPCBM"/>
    <property type="match status" value="1"/>
</dbReference>
<dbReference type="AlphaFoldDB" id="A0A2S6IVE8"/>
<dbReference type="InterPro" id="IPR007253">
    <property type="entry name" value="Cell_wall-bd_2"/>
</dbReference>
<keyword evidence="2" id="KW-0732">Signal</keyword>
<dbReference type="GO" id="GO:0030288">
    <property type="term" value="C:outer membrane-bounded periplasmic space"/>
    <property type="evidence" value="ECO:0007669"/>
    <property type="project" value="TreeGrafter"/>
</dbReference>
<accession>A0A2S6IVE8</accession>
<organism evidence="4 5">
    <name type="scientific">Kineococcus xinjiangensis</name>
    <dbReference type="NCBI Taxonomy" id="512762"/>
    <lineage>
        <taxon>Bacteria</taxon>
        <taxon>Bacillati</taxon>
        <taxon>Actinomycetota</taxon>
        <taxon>Actinomycetes</taxon>
        <taxon>Kineosporiales</taxon>
        <taxon>Kineosporiaceae</taxon>
        <taxon>Kineococcus</taxon>
    </lineage>
</organism>
<dbReference type="SUPFAM" id="SSF49785">
    <property type="entry name" value="Galactose-binding domain-like"/>
    <property type="match status" value="1"/>
</dbReference>
<dbReference type="PANTHER" id="PTHR30032">
    <property type="entry name" value="N-ACETYLMURAMOYL-L-ALANINE AMIDASE-RELATED"/>
    <property type="match status" value="1"/>
</dbReference>
<feature type="signal peptide" evidence="2">
    <location>
        <begin position="1"/>
        <end position="25"/>
    </location>
</feature>
<dbReference type="Proteomes" id="UP000239485">
    <property type="component" value="Unassembled WGS sequence"/>
</dbReference>
<keyword evidence="5" id="KW-1185">Reference proteome</keyword>
<dbReference type="PANTHER" id="PTHR30032:SF4">
    <property type="entry name" value="AMIDASE ENHANCER"/>
    <property type="match status" value="1"/>
</dbReference>
<dbReference type="RefSeq" id="WP_104430781.1">
    <property type="nucleotide sequence ID" value="NZ_PTJD01000001.1"/>
</dbReference>
<evidence type="ECO:0000313" key="4">
    <source>
        <dbReference type="EMBL" id="PPK98337.1"/>
    </source>
</evidence>
<feature type="region of interest" description="Disordered" evidence="1">
    <location>
        <begin position="441"/>
        <end position="480"/>
    </location>
</feature>
<comment type="caution">
    <text evidence="4">The sequence shown here is derived from an EMBL/GenBank/DDBJ whole genome shotgun (WGS) entry which is preliminary data.</text>
</comment>
<dbReference type="InterPro" id="IPR038637">
    <property type="entry name" value="NPCBM_sf"/>
</dbReference>
<sequence>MPAFLHRRPARAGAALALAAAMAVAAVAPAGAVGVPERISGQDRFETAVRIAGQAFPGRAATVYLARADTFPDALAAGALTDGPVLLVPRSGEVPAVVVQAVERLAPTAVVALGSPDAVGDDILKGAAGGRPTRRIGGADRYHTAALLARAAFPGTAPTVYLARGDAFPDALSAGSLIDGPLLLVPSTGEAPEAVRREVQRLAPRRVVALGSQNAVADSVLTSAAVGRTTSRLSGEDRYATSAAIARAAFPHGTPIAYVARADTFPDALAAGSLTNGPVLLVPFDAPVPPATLAAITALGASRVVALGGQNAVTDASLFYAGRAALHETQYLGEEYFGGFSDFWRMRTPLDVDGTTYDQSAQVHWWGAQTVNGFELAGRYASFRTTVGTPGDQPQTGDRVTLDVEVDGRVVDTTVLGVGSHRDVEVDVTGAQRLRLLLRRTPEDPTPPYGGLMTDLGNPRVTTATGVDDASLYTRPTHPQ</sequence>
<evidence type="ECO:0000256" key="2">
    <source>
        <dbReference type="SAM" id="SignalP"/>
    </source>
</evidence>
<dbReference type="Gene3D" id="2.60.120.1060">
    <property type="entry name" value="NPCBM/NEW2 domain"/>
    <property type="match status" value="1"/>
</dbReference>
<feature type="domain" description="Glycosyl hydrolase family 98 putative carbohydrate-binding module" evidence="3">
    <location>
        <begin position="348"/>
        <end position="440"/>
    </location>
</feature>
<proteinExistence type="predicted"/>
<reference evidence="4 5" key="1">
    <citation type="submission" date="2018-02" db="EMBL/GenBank/DDBJ databases">
        <title>Genomic Encyclopedia of Archaeal and Bacterial Type Strains, Phase II (KMG-II): from individual species to whole genera.</title>
        <authorList>
            <person name="Goeker M."/>
        </authorList>
    </citation>
    <scope>NUCLEOTIDE SEQUENCE [LARGE SCALE GENOMIC DNA]</scope>
    <source>
        <strain evidence="4 5">DSM 22857</strain>
    </source>
</reference>
<dbReference type="EMBL" id="PTJD01000001">
    <property type="protein sequence ID" value="PPK98337.1"/>
    <property type="molecule type" value="Genomic_DNA"/>
</dbReference>
<evidence type="ECO:0000259" key="3">
    <source>
        <dbReference type="Pfam" id="PF08305"/>
    </source>
</evidence>
<feature type="chain" id="PRO_5039633283" evidence="2">
    <location>
        <begin position="26"/>
        <end position="480"/>
    </location>
</feature>
<name>A0A2S6IVE8_9ACTN</name>
<dbReference type="InterPro" id="IPR051922">
    <property type="entry name" value="Bact_Sporulation_Assoc"/>
</dbReference>
<protein>
    <submittedName>
        <fullName evidence="4">NPCBM/NEW2 domain-containing protein</fullName>
    </submittedName>
</protein>
<evidence type="ECO:0000313" key="5">
    <source>
        <dbReference type="Proteomes" id="UP000239485"/>
    </source>
</evidence>
<dbReference type="Pfam" id="PF04122">
    <property type="entry name" value="CW_binding_2"/>
    <property type="match status" value="3"/>
</dbReference>
<dbReference type="OrthoDB" id="9764271at2"/>